<feature type="active site" description="Charge relay system" evidence="6">
    <location>
        <position position="332"/>
    </location>
</feature>
<sequence length="1013" mass="103655">MLVTHARRNGAPQRSTGWLASLTAIAVAILAYPELSLAQGVQWGPSLIGAPTAWALGLTGSGVTVAFGDTGIDVNHPAFAGKIDPRSRNFVPNYPGGPIDPAEINHIEYDSVHHLYAVHGTHVTGDALASSTSLAPGIAYDAHVVVMRDLSFTIDAVDQAIDYFTGLAGVRILNLSYGGVTPSATGLLAWPAEAFNPLQAAAILRATAAGKIVVAAIGNDRTTDPVAARNARGIGLFPFMQPANAHAGVYDDGGHNFDFSALLRQPGLLIAATAVAPDKTLPIYADMCGVAASWCVAAPGGTIPTDPNGIYSTFPTYDVDHPSGYGYNIGTSEAAAFVTGALAVLQQAFPSYNSQDLAHVLFATAENIDGQAAVNATYGYGLIRLDRAIDGPTTLAAGAAVNLGSLHGLPTMTYWSQPLTTGGAFSKTGDGSLIIAGRTNASGDVTVSGGALGVDGTLTLDAGRRLIVQQGGTLAGFGWIVGDTVVNGTLSAGQLPNYQDLIANNGGTLPAGIPTSGTSAGTLTFIGDLALGSAATMRVNVDGDLTIPGGPRTFDKYLVDGAFTANGTLAPILRGIAGGTNSYTPALGSQFHFVTASGGVSGSFSGLSQPQGLASGTRFDALYGSNGITLAVTPVAYADLGSAGFAQTASQIAVGQVLDAIRPQAAARMSAEQAVVFPALYRLSGDTIALTLEQLSPTIYGDALMGWRNAWSQTDAAISEQLETRRGFRSGSRAQVATDPAGRTAWLTGFERSDTVGGGTGGYSDRLGGLAGGFDAPVSDDLTLGAAFGFIDSRTSATTGASVSGDSVQLQLYGGYRLGASFLEAQAGAGRFQGTATRPLPLYGMRPSAETAGTAFGGSLRAGLRFTAADWQIEPSIMLAGVALRQDGLTETGGGLLGLTLDAMSLDSLRSVSAVRTERRIVLANGWTVIPSVQVGWQHEYGDTSVDSRGALALAPSLPFIAGSAPIGRDAAVFGLRTALQTAGRIEAHVGYAATLQTDSYSHTATAGLRALW</sequence>
<dbReference type="CDD" id="cd04848">
    <property type="entry name" value="Peptidases_S8_Autotransporter_serine_protease_like"/>
    <property type="match status" value="1"/>
</dbReference>
<evidence type="ECO:0000256" key="4">
    <source>
        <dbReference type="ARBA" id="ARBA00022801"/>
    </source>
</evidence>
<dbReference type="InterPro" id="IPR005546">
    <property type="entry name" value="Autotransporte_beta"/>
</dbReference>
<feature type="active site" description="Charge relay system" evidence="6">
    <location>
        <position position="119"/>
    </location>
</feature>
<feature type="domain" description="Autotransporter" evidence="7">
    <location>
        <begin position="738"/>
        <end position="1013"/>
    </location>
</feature>
<gene>
    <name evidence="8" type="ordered locus">RPE_2394</name>
</gene>
<dbReference type="SMART" id="SM00869">
    <property type="entry name" value="Autotransporter"/>
    <property type="match status" value="1"/>
</dbReference>
<dbReference type="SUPFAM" id="SSF52743">
    <property type="entry name" value="Subtilisin-like"/>
    <property type="match status" value="1"/>
</dbReference>
<dbReference type="InterPro" id="IPR000209">
    <property type="entry name" value="Peptidase_S8/S53_dom"/>
</dbReference>
<evidence type="ECO:0000259" key="7">
    <source>
        <dbReference type="PROSITE" id="PS51208"/>
    </source>
</evidence>
<evidence type="ECO:0000256" key="5">
    <source>
        <dbReference type="ARBA" id="ARBA00022825"/>
    </source>
</evidence>
<reference evidence="8" key="1">
    <citation type="submission" date="2006-09" db="EMBL/GenBank/DDBJ databases">
        <title>Complete sequence of Rhodopseudomonas palustris BisA53.</title>
        <authorList>
            <consortium name="US DOE Joint Genome Institute"/>
            <person name="Copeland A."/>
            <person name="Lucas S."/>
            <person name="Lapidus A."/>
            <person name="Barry K."/>
            <person name="Detter J.C."/>
            <person name="Glavina del Rio T."/>
            <person name="Hammon N."/>
            <person name="Israni S."/>
            <person name="Dalin E."/>
            <person name="Tice H."/>
            <person name="Pitluck S."/>
            <person name="Chain P."/>
            <person name="Malfatti S."/>
            <person name="Shin M."/>
            <person name="Vergez L."/>
            <person name="Schmutz J."/>
            <person name="Larimer F."/>
            <person name="Land M."/>
            <person name="Hauser L."/>
            <person name="Pelletier D.A."/>
            <person name="Kyrpides N."/>
            <person name="Kim E."/>
            <person name="Harwood C.S."/>
            <person name="Oda Y."/>
            <person name="Richardson P."/>
        </authorList>
    </citation>
    <scope>NUCLEOTIDE SEQUENCE [LARGE SCALE GENOMIC DNA]</scope>
    <source>
        <strain evidence="8">BisA53</strain>
    </source>
</reference>
<dbReference type="EMBL" id="CP000463">
    <property type="protein sequence ID" value="ABJ06333.1"/>
    <property type="molecule type" value="Genomic_DNA"/>
</dbReference>
<dbReference type="Gene3D" id="3.40.50.200">
    <property type="entry name" value="Peptidase S8/S53 domain"/>
    <property type="match status" value="1"/>
</dbReference>
<dbReference type="PANTHER" id="PTHR43399">
    <property type="entry name" value="SUBTILISIN-RELATED"/>
    <property type="match status" value="1"/>
</dbReference>
<accession>Q07P01</accession>
<dbReference type="GO" id="GO:0006508">
    <property type="term" value="P:proteolysis"/>
    <property type="evidence" value="ECO:0007669"/>
    <property type="project" value="UniProtKB-KW"/>
</dbReference>
<dbReference type="InterPro" id="IPR036852">
    <property type="entry name" value="Peptidase_S8/S53_dom_sf"/>
</dbReference>
<dbReference type="PRINTS" id="PR00723">
    <property type="entry name" value="SUBTILISIN"/>
</dbReference>
<dbReference type="PANTHER" id="PTHR43399:SF4">
    <property type="entry name" value="CELL WALL-ASSOCIATED PROTEASE"/>
    <property type="match status" value="1"/>
</dbReference>
<dbReference type="Pfam" id="PF00082">
    <property type="entry name" value="Peptidase_S8"/>
    <property type="match status" value="1"/>
</dbReference>
<keyword evidence="4 6" id="KW-0378">Hydrolase</keyword>
<name>Q07P01_RHOP5</name>
<evidence type="ECO:0000313" key="8">
    <source>
        <dbReference type="EMBL" id="ABJ06333.1"/>
    </source>
</evidence>
<dbReference type="InterPro" id="IPR034061">
    <property type="entry name" value="Peptidases_S8_Autotransporter"/>
</dbReference>
<protein>
    <submittedName>
        <fullName evidence="8">Outer membrane autotransporter barrel domain</fullName>
    </submittedName>
</protein>
<comment type="similarity">
    <text evidence="1 6">Belongs to the peptidase S8 family.</text>
</comment>
<dbReference type="STRING" id="316055.RPE_2394"/>
<dbReference type="eggNOG" id="COG4625">
    <property type="taxonomic scope" value="Bacteria"/>
</dbReference>
<dbReference type="PROSITE" id="PS51892">
    <property type="entry name" value="SUBTILASE"/>
    <property type="match status" value="1"/>
</dbReference>
<dbReference type="eggNOG" id="COG1404">
    <property type="taxonomic scope" value="Bacteria"/>
</dbReference>
<dbReference type="HOGENOM" id="CLU_273187_0_0_5"/>
<dbReference type="KEGG" id="rpe:RPE_2394"/>
<keyword evidence="2 6" id="KW-0645">Protease</keyword>
<evidence type="ECO:0000256" key="2">
    <source>
        <dbReference type="ARBA" id="ARBA00022670"/>
    </source>
</evidence>
<feature type="active site" description="Charge relay system" evidence="6">
    <location>
        <position position="69"/>
    </location>
</feature>
<dbReference type="InterPro" id="IPR051048">
    <property type="entry name" value="Peptidase_S8/S53_subtilisin"/>
</dbReference>
<evidence type="ECO:0000256" key="1">
    <source>
        <dbReference type="ARBA" id="ARBA00011073"/>
    </source>
</evidence>
<dbReference type="GO" id="GO:0004252">
    <property type="term" value="F:serine-type endopeptidase activity"/>
    <property type="evidence" value="ECO:0007669"/>
    <property type="project" value="UniProtKB-UniRule"/>
</dbReference>
<keyword evidence="3" id="KW-0732">Signal</keyword>
<dbReference type="SUPFAM" id="SSF103515">
    <property type="entry name" value="Autotransporter"/>
    <property type="match status" value="1"/>
</dbReference>
<proteinExistence type="inferred from homology"/>
<dbReference type="InterPro" id="IPR022398">
    <property type="entry name" value="Peptidase_S8_His-AS"/>
</dbReference>
<evidence type="ECO:0000256" key="3">
    <source>
        <dbReference type="ARBA" id="ARBA00022729"/>
    </source>
</evidence>
<organism evidence="8">
    <name type="scientific">Rhodopseudomonas palustris (strain BisA53)</name>
    <dbReference type="NCBI Taxonomy" id="316055"/>
    <lineage>
        <taxon>Bacteria</taxon>
        <taxon>Pseudomonadati</taxon>
        <taxon>Pseudomonadota</taxon>
        <taxon>Alphaproteobacteria</taxon>
        <taxon>Hyphomicrobiales</taxon>
        <taxon>Nitrobacteraceae</taxon>
        <taxon>Rhodopseudomonas</taxon>
    </lineage>
</organism>
<dbReference type="Pfam" id="PF03797">
    <property type="entry name" value="Autotransporter"/>
    <property type="match status" value="1"/>
</dbReference>
<dbReference type="InterPro" id="IPR036709">
    <property type="entry name" value="Autotransporte_beta_dom_sf"/>
</dbReference>
<dbReference type="AlphaFoldDB" id="Q07P01"/>
<dbReference type="PROSITE" id="PS00137">
    <property type="entry name" value="SUBTILASE_HIS"/>
    <property type="match status" value="1"/>
</dbReference>
<evidence type="ECO:0000256" key="6">
    <source>
        <dbReference type="PROSITE-ProRule" id="PRU01240"/>
    </source>
</evidence>
<dbReference type="Gene3D" id="2.40.128.130">
    <property type="entry name" value="Autotransporter beta-domain"/>
    <property type="match status" value="1"/>
</dbReference>
<dbReference type="InterPro" id="IPR015500">
    <property type="entry name" value="Peptidase_S8_subtilisin-rel"/>
</dbReference>
<keyword evidence="5 6" id="KW-0720">Serine protease</keyword>
<dbReference type="PROSITE" id="PS51208">
    <property type="entry name" value="AUTOTRANSPORTER"/>
    <property type="match status" value="1"/>
</dbReference>